<feature type="compositionally biased region" description="Acidic residues" evidence="1">
    <location>
        <begin position="137"/>
        <end position="147"/>
    </location>
</feature>
<reference evidence="3" key="1">
    <citation type="submission" date="2011-08" db="EMBL/GenBank/DDBJ databases">
        <authorList>
            <person name="Rombauts S."/>
        </authorList>
    </citation>
    <scope>NUCLEOTIDE SEQUENCE</scope>
    <source>
        <strain evidence="3">London</strain>
    </source>
</reference>
<feature type="compositionally biased region" description="Polar residues" evidence="1">
    <location>
        <begin position="148"/>
        <end position="160"/>
    </location>
</feature>
<evidence type="ECO:0000313" key="3">
    <source>
        <dbReference type="Proteomes" id="UP000015104"/>
    </source>
</evidence>
<dbReference type="EnsemblMetazoa" id="tetur19g02450.1">
    <property type="protein sequence ID" value="tetur19g02450.1"/>
    <property type="gene ID" value="tetur19g02450"/>
</dbReference>
<feature type="compositionally biased region" description="Polar residues" evidence="1">
    <location>
        <begin position="431"/>
        <end position="448"/>
    </location>
</feature>
<feature type="compositionally biased region" description="Low complexity" evidence="1">
    <location>
        <begin position="511"/>
        <end position="524"/>
    </location>
</feature>
<dbReference type="AlphaFoldDB" id="T1KSA4"/>
<organism evidence="2 3">
    <name type="scientific">Tetranychus urticae</name>
    <name type="common">Two-spotted spider mite</name>
    <dbReference type="NCBI Taxonomy" id="32264"/>
    <lineage>
        <taxon>Eukaryota</taxon>
        <taxon>Metazoa</taxon>
        <taxon>Ecdysozoa</taxon>
        <taxon>Arthropoda</taxon>
        <taxon>Chelicerata</taxon>
        <taxon>Arachnida</taxon>
        <taxon>Acari</taxon>
        <taxon>Acariformes</taxon>
        <taxon>Trombidiformes</taxon>
        <taxon>Prostigmata</taxon>
        <taxon>Eleutherengona</taxon>
        <taxon>Raphignathae</taxon>
        <taxon>Tetranychoidea</taxon>
        <taxon>Tetranychidae</taxon>
        <taxon>Tetranychus</taxon>
    </lineage>
</organism>
<feature type="compositionally biased region" description="Polar residues" evidence="1">
    <location>
        <begin position="266"/>
        <end position="290"/>
    </location>
</feature>
<keyword evidence="3" id="KW-1185">Reference proteome</keyword>
<feature type="region of interest" description="Disordered" evidence="1">
    <location>
        <begin position="356"/>
        <end position="554"/>
    </location>
</feature>
<accession>T1KSA4</accession>
<feature type="region of interest" description="Disordered" evidence="1">
    <location>
        <begin position="578"/>
        <end position="613"/>
    </location>
</feature>
<feature type="compositionally biased region" description="Polar residues" evidence="1">
    <location>
        <begin position="356"/>
        <end position="367"/>
    </location>
</feature>
<feature type="compositionally biased region" description="Low complexity" evidence="1">
    <location>
        <begin position="417"/>
        <end position="430"/>
    </location>
</feature>
<protein>
    <submittedName>
        <fullName evidence="2">Uncharacterized protein</fullName>
    </submittedName>
</protein>
<dbReference type="Proteomes" id="UP000015104">
    <property type="component" value="Unassembled WGS sequence"/>
</dbReference>
<feature type="compositionally biased region" description="Gly residues" evidence="1">
    <location>
        <begin position="173"/>
        <end position="194"/>
    </location>
</feature>
<evidence type="ECO:0000256" key="1">
    <source>
        <dbReference type="SAM" id="MobiDB-lite"/>
    </source>
</evidence>
<reference evidence="2" key="2">
    <citation type="submission" date="2015-06" db="UniProtKB">
        <authorList>
            <consortium name="EnsemblMetazoa"/>
        </authorList>
    </citation>
    <scope>IDENTIFICATION</scope>
</reference>
<feature type="compositionally biased region" description="Basic and acidic residues" evidence="1">
    <location>
        <begin position="227"/>
        <end position="250"/>
    </location>
</feature>
<sequence>MVYRSMPLYRKGYPFLGLKDQQIMGQLTSPLDLLSGFIPTPGPGGPYTGTPTPFGQPVTGYPGYPNYPGLNPNYGPVNAPGLNNNGFGAARGTPNIYNQLGRPDAPETGLGAQGDNADGQEGEDGVDQGGVDGNSSNEDEGQEENGAENESGQPDNTGANDTEETGAQDDQGGEGGEGETGAGGGQGGEGGEGGDPSNDPDLAQFQNFQGGNFPGDLFPPGILSQQDLKDIQKSMDEQQKKEAEKKRQEEEGASAQPDYDYDDGTGKNNGEETSTETPANLNPNYNQPINQPVVPNHQNRLSHHQGLNNNHGAYANNNQLNHQINNQYNNRLNPGLVSNQRKSNPQNIRNYQQNQFDDNVGYNNPNNIRPVAGNQDYDYNGSGESGINQGPVRSKGDNNRYNNYKNGAYSSGETNDYDNNNGNNDQYGNGRTQSYPRGSNFNRFNQDSGRYRPGTFGQSGYRGENLRDFGGHSADSYQQNDVEPGVDYSPDPVYDSKRLRKQDKPRRLSVPNNRPINNGRNINRFSGIKPSVDYDGETRNYPGSTRKPFKVNAPTSVESSIQKPLIPSNHNPFIANHKWSPRSSVYDTSSVDYDEGENNTNGIGYTNLPKKPLNYDSSKADYTNDVDQLKDDNNSGQLTNYRQTPRFNASEKKEDKRLANSQIKTIDPFLRG</sequence>
<feature type="region of interest" description="Disordered" evidence="1">
    <location>
        <begin position="93"/>
        <end position="317"/>
    </location>
</feature>
<dbReference type="EMBL" id="CAEY01000424">
    <property type="status" value="NOT_ANNOTATED_CDS"/>
    <property type="molecule type" value="Genomic_DNA"/>
</dbReference>
<name>T1KSA4_TETUR</name>
<evidence type="ECO:0000313" key="2">
    <source>
        <dbReference type="EnsemblMetazoa" id="tetur19g02450.1"/>
    </source>
</evidence>
<feature type="compositionally biased region" description="Low complexity" evidence="1">
    <location>
        <begin position="306"/>
        <end position="317"/>
    </location>
</feature>
<feature type="compositionally biased region" description="Polar residues" evidence="1">
    <location>
        <begin position="399"/>
        <end position="414"/>
    </location>
</feature>
<proteinExistence type="predicted"/>
<dbReference type="HOGENOM" id="CLU_409019_0_0_1"/>